<gene>
    <name evidence="5" type="ORF">DEO72_LG11g2519</name>
</gene>
<dbReference type="InterPro" id="IPR035513">
    <property type="entry name" value="Invertase/methylesterase_inhib"/>
</dbReference>
<evidence type="ECO:0000313" key="5">
    <source>
        <dbReference type="EMBL" id="QCE15508.1"/>
    </source>
</evidence>
<dbReference type="AlphaFoldDB" id="A0A4D6NQ71"/>
<dbReference type="InterPro" id="IPR051955">
    <property type="entry name" value="PME_Inhibitor"/>
</dbReference>
<comment type="similarity">
    <text evidence="2">Belongs to the PMEI family.</text>
</comment>
<dbReference type="Gene3D" id="1.20.140.40">
    <property type="entry name" value="Invertase/pectin methylesterase inhibitor family protein"/>
    <property type="match status" value="1"/>
</dbReference>
<keyword evidence="1 3" id="KW-0732">Signal</keyword>
<evidence type="ECO:0000256" key="2">
    <source>
        <dbReference type="ARBA" id="ARBA00038471"/>
    </source>
</evidence>
<sequence length="209" mass="23332">MLSLLVVTLMIVVVLPPSLAIKSTQAISRMCSKTTFQSEWVNLLLEFPGSQVSSDKDLVYISFNVTLQHLSKALYTSVVISNTTLDPRVRVTYEDCLQLLNDFVDSLARYLSNLSLGVVGSAKEDVLTWLNAARTDLDTCLEGFADDAGPVKDMMNNNLKDLSKLISNCLAIFSIVAHSGDFVSVPIQNRRRLMMATNHFPSWFNRHDR</sequence>
<dbReference type="NCBIfam" id="TIGR01614">
    <property type="entry name" value="PME_inhib"/>
    <property type="match status" value="1"/>
</dbReference>
<dbReference type="PANTHER" id="PTHR31080">
    <property type="entry name" value="PECTINESTERASE INHIBITOR-LIKE"/>
    <property type="match status" value="1"/>
</dbReference>
<dbReference type="CDD" id="cd15798">
    <property type="entry name" value="PMEI-like_3"/>
    <property type="match status" value="1"/>
</dbReference>
<feature type="domain" description="Pectinesterase inhibitor" evidence="4">
    <location>
        <begin position="22"/>
        <end position="172"/>
    </location>
</feature>
<keyword evidence="6" id="KW-1185">Reference proteome</keyword>
<proteinExistence type="inferred from homology"/>
<dbReference type="InterPro" id="IPR006501">
    <property type="entry name" value="Pectinesterase_inhib_dom"/>
</dbReference>
<dbReference type="Proteomes" id="UP000501690">
    <property type="component" value="Linkage Group LG11"/>
</dbReference>
<reference evidence="5 6" key="1">
    <citation type="submission" date="2019-04" db="EMBL/GenBank/DDBJ databases">
        <title>An improved genome assembly and genetic linkage map for asparagus bean, Vigna unguiculata ssp. sesquipedialis.</title>
        <authorList>
            <person name="Xia Q."/>
            <person name="Zhang R."/>
            <person name="Dong Y."/>
        </authorList>
    </citation>
    <scope>NUCLEOTIDE SEQUENCE [LARGE SCALE GENOMIC DNA]</scope>
    <source>
        <tissue evidence="5">Leaf</tissue>
    </source>
</reference>
<dbReference type="SUPFAM" id="SSF101148">
    <property type="entry name" value="Plant invertase/pectin methylesterase inhibitor"/>
    <property type="match status" value="1"/>
</dbReference>
<organism evidence="5 6">
    <name type="scientific">Vigna unguiculata</name>
    <name type="common">Cowpea</name>
    <dbReference type="NCBI Taxonomy" id="3917"/>
    <lineage>
        <taxon>Eukaryota</taxon>
        <taxon>Viridiplantae</taxon>
        <taxon>Streptophyta</taxon>
        <taxon>Embryophyta</taxon>
        <taxon>Tracheophyta</taxon>
        <taxon>Spermatophyta</taxon>
        <taxon>Magnoliopsida</taxon>
        <taxon>eudicotyledons</taxon>
        <taxon>Gunneridae</taxon>
        <taxon>Pentapetalae</taxon>
        <taxon>rosids</taxon>
        <taxon>fabids</taxon>
        <taxon>Fabales</taxon>
        <taxon>Fabaceae</taxon>
        <taxon>Papilionoideae</taxon>
        <taxon>50 kb inversion clade</taxon>
        <taxon>NPAAA clade</taxon>
        <taxon>indigoferoid/millettioid clade</taxon>
        <taxon>Phaseoleae</taxon>
        <taxon>Vigna</taxon>
    </lineage>
</organism>
<evidence type="ECO:0000256" key="1">
    <source>
        <dbReference type="ARBA" id="ARBA00022729"/>
    </source>
</evidence>
<protein>
    <submittedName>
        <fullName evidence="5">Pectinesterase</fullName>
    </submittedName>
</protein>
<dbReference type="PANTHER" id="PTHR31080:SF296">
    <property type="entry name" value="OS05G0360900 PROTEIN"/>
    <property type="match status" value="1"/>
</dbReference>
<evidence type="ECO:0000256" key="3">
    <source>
        <dbReference type="SAM" id="SignalP"/>
    </source>
</evidence>
<evidence type="ECO:0000313" key="6">
    <source>
        <dbReference type="Proteomes" id="UP000501690"/>
    </source>
</evidence>
<name>A0A4D6NQ71_VIGUN</name>
<accession>A0A4D6NQ71</accession>
<evidence type="ECO:0000259" key="4">
    <source>
        <dbReference type="SMART" id="SM00856"/>
    </source>
</evidence>
<feature type="signal peptide" evidence="3">
    <location>
        <begin position="1"/>
        <end position="20"/>
    </location>
</feature>
<dbReference type="EMBL" id="CP039355">
    <property type="protein sequence ID" value="QCE15508.1"/>
    <property type="molecule type" value="Genomic_DNA"/>
</dbReference>
<dbReference type="GO" id="GO:0004857">
    <property type="term" value="F:enzyme inhibitor activity"/>
    <property type="evidence" value="ECO:0007669"/>
    <property type="project" value="InterPro"/>
</dbReference>
<dbReference type="SMART" id="SM00856">
    <property type="entry name" value="PMEI"/>
    <property type="match status" value="1"/>
</dbReference>
<feature type="chain" id="PRO_5020022035" evidence="3">
    <location>
        <begin position="21"/>
        <end position="209"/>
    </location>
</feature>
<dbReference type="Pfam" id="PF04043">
    <property type="entry name" value="PMEI"/>
    <property type="match status" value="1"/>
</dbReference>